<comment type="caution">
    <text evidence="1">The sequence shown here is derived from an EMBL/GenBank/DDBJ whole genome shotgun (WGS) entry which is preliminary data.</text>
</comment>
<dbReference type="Proteomes" id="UP001155380">
    <property type="component" value="Unassembled WGS sequence"/>
</dbReference>
<proteinExistence type="predicted"/>
<accession>A0AAJ1F8F2</accession>
<protein>
    <submittedName>
        <fullName evidence="1">Uncharacterized protein</fullName>
    </submittedName>
</protein>
<evidence type="ECO:0000313" key="2">
    <source>
        <dbReference type="Proteomes" id="UP001155380"/>
    </source>
</evidence>
<organism evidence="1 2">
    <name type="scientific">Ciceribacter sichuanensis</name>
    <dbReference type="NCBI Taxonomy" id="2949647"/>
    <lineage>
        <taxon>Bacteria</taxon>
        <taxon>Pseudomonadati</taxon>
        <taxon>Pseudomonadota</taxon>
        <taxon>Alphaproteobacteria</taxon>
        <taxon>Hyphomicrobiales</taxon>
        <taxon>Rhizobiaceae</taxon>
        <taxon>Ciceribacter</taxon>
    </lineage>
</organism>
<gene>
    <name evidence="1" type="ORF">NBH21_15460</name>
</gene>
<dbReference type="AlphaFoldDB" id="A0AAJ1F8F2"/>
<evidence type="ECO:0000313" key="1">
    <source>
        <dbReference type="EMBL" id="MCO5958174.1"/>
    </source>
</evidence>
<dbReference type="RefSeq" id="WP_244714268.1">
    <property type="nucleotide sequence ID" value="NZ_JAMXLX010000004.1"/>
</dbReference>
<name>A0AAJ1F8F2_9HYPH</name>
<sequence>MFTRTKKRTVHFNAPFTLTGLQGVYPAGHYDVLDDEEQITGLSWLAYRRVSTMIEVASGNKKSLIDIDPSELDAALEKDKLLAVSEQ</sequence>
<dbReference type="EMBL" id="JAMXLX010000004">
    <property type="protein sequence ID" value="MCO5958174.1"/>
    <property type="molecule type" value="Genomic_DNA"/>
</dbReference>
<reference evidence="1" key="1">
    <citation type="submission" date="2022-06" db="EMBL/GenBank/DDBJ databases">
        <authorList>
            <person name="Sun Q."/>
        </authorList>
    </citation>
    <scope>NUCLEOTIDE SEQUENCE</scope>
    <source>
        <strain evidence="1">S101</strain>
    </source>
</reference>